<dbReference type="PANTHER" id="PTHR20930">
    <property type="entry name" value="OVARIAN CARCINOMA ANTIGEN CA125-RELATED"/>
    <property type="match status" value="1"/>
</dbReference>
<dbReference type="SUPFAM" id="SSF57850">
    <property type="entry name" value="RING/U-box"/>
    <property type="match status" value="1"/>
</dbReference>
<feature type="region of interest" description="Disordered" evidence="4">
    <location>
        <begin position="209"/>
        <end position="287"/>
    </location>
</feature>
<evidence type="ECO:0000256" key="4">
    <source>
        <dbReference type="SAM" id="MobiDB-lite"/>
    </source>
</evidence>
<dbReference type="Gene3D" id="2.60.40.10">
    <property type="entry name" value="Immunoglobulins"/>
    <property type="match status" value="1"/>
</dbReference>
<feature type="domain" description="ZZ-type" evidence="5">
    <location>
        <begin position="122"/>
        <end position="166"/>
    </location>
</feature>
<name>A0A5A8EQF6_CAFRO</name>
<dbReference type="InterPro" id="IPR032350">
    <property type="entry name" value="Nbr1_FW"/>
</dbReference>
<evidence type="ECO:0000259" key="5">
    <source>
        <dbReference type="SMART" id="SM00291"/>
    </source>
</evidence>
<dbReference type="OrthoDB" id="661148at2759"/>
<evidence type="ECO:0000256" key="3">
    <source>
        <dbReference type="ARBA" id="ARBA00022833"/>
    </source>
</evidence>
<dbReference type="EMBL" id="VLTM01000018">
    <property type="protein sequence ID" value="KAA0164275.1"/>
    <property type="molecule type" value="Genomic_DNA"/>
</dbReference>
<dbReference type="Proteomes" id="UP000325113">
    <property type="component" value="Unassembled WGS sequence"/>
</dbReference>
<comment type="caution">
    <text evidence="7">The sequence shown here is derived from an EMBL/GenBank/DDBJ whole genome shotgun (WGS) entry which is preliminary data.</text>
</comment>
<dbReference type="Gene3D" id="3.30.60.90">
    <property type="match status" value="1"/>
</dbReference>
<evidence type="ECO:0000256" key="1">
    <source>
        <dbReference type="ARBA" id="ARBA00022723"/>
    </source>
</evidence>
<dbReference type="CDD" id="cd14947">
    <property type="entry name" value="NBR1_like"/>
    <property type="match status" value="1"/>
</dbReference>
<evidence type="ECO:0000313" key="6">
    <source>
        <dbReference type="EMBL" id="KAA0164275.1"/>
    </source>
</evidence>
<keyword evidence="3" id="KW-0862">Zinc</keyword>
<dbReference type="InterPro" id="IPR043145">
    <property type="entry name" value="Znf_ZZ_sf"/>
</dbReference>
<dbReference type="PANTHER" id="PTHR20930:SF0">
    <property type="entry name" value="PROTEIN ILRUN"/>
    <property type="match status" value="1"/>
</dbReference>
<dbReference type="EMBL" id="VLTO01000001">
    <property type="protein sequence ID" value="KAA0178240.1"/>
    <property type="molecule type" value="Genomic_DNA"/>
</dbReference>
<evidence type="ECO:0000313" key="9">
    <source>
        <dbReference type="Proteomes" id="UP000325113"/>
    </source>
</evidence>
<dbReference type="Pfam" id="PF16158">
    <property type="entry name" value="N_BRCA1_IG"/>
    <property type="match status" value="1"/>
</dbReference>
<gene>
    <name evidence="7" type="ORF">FNF27_00094</name>
    <name evidence="6" type="ORF">FNF31_02509</name>
</gene>
<feature type="compositionally biased region" description="Low complexity" evidence="4">
    <location>
        <begin position="53"/>
        <end position="77"/>
    </location>
</feature>
<sequence>MRHGGPFGMRHGGPFGMRHGPFGMRHGGHHGMRSLGGLIGALSHMFGSGQHGPAGCSSSDGDSPSGDSADARAAASKSQERLAAVEARLRSAKRTGSVTPALIRELIRFLYPAEAAAQLAVRHERVACDSCGVCPIPGARFKSAIRHDYDLCAVCEHLRWRDSDKGQVFIKVRHPTLIPAAISVTLHEHQGRDGVPSAMSQAFADADPVTADAAPEASTPATWDAPRRTAKEREEEELKNAILASISDPTAHQRRPVGVSMTPASPAAASEAAAGTAPRPATTSSAGDCPYRTELIASNILCGERGIILPGSTFTKTWRLRNSGATAWPKGCRLVCIDDSKALKGPVAGVPINGIVNPGDEHVLVATFRAPDEPGRYNSFWRIVTADGTRFGKRLWVDAVVHEEPGSAPAATAPAASEAAAPPAPAAAAAAAATAPPAPAAEPAAASEAGEAGRFAAQHRALADMGIPLGPKVVALLEKHKGNLHQVIDELLQAHSTD</sequence>
<keyword evidence="2" id="KW-0863">Zinc-finger</keyword>
<dbReference type="InterPro" id="IPR013783">
    <property type="entry name" value="Ig-like_fold"/>
</dbReference>
<reference evidence="8 9" key="1">
    <citation type="submission" date="2019-07" db="EMBL/GenBank/DDBJ databases">
        <title>Genomes of Cafeteria roenbergensis.</title>
        <authorList>
            <person name="Fischer M.G."/>
            <person name="Hackl T."/>
            <person name="Roman M."/>
        </authorList>
    </citation>
    <scope>NUCLEOTIDE SEQUENCE [LARGE SCALE GENOMIC DNA]</scope>
    <source>
        <strain evidence="6 9">Cflag</strain>
        <strain evidence="7 8">E4-10P</strain>
    </source>
</reference>
<feature type="compositionally biased region" description="Basic and acidic residues" evidence="4">
    <location>
        <begin position="225"/>
        <end position="239"/>
    </location>
</feature>
<dbReference type="Proteomes" id="UP000322899">
    <property type="component" value="Unassembled WGS sequence"/>
</dbReference>
<evidence type="ECO:0000313" key="8">
    <source>
        <dbReference type="Proteomes" id="UP000322899"/>
    </source>
</evidence>
<dbReference type="InterPro" id="IPR000433">
    <property type="entry name" value="Znf_ZZ"/>
</dbReference>
<protein>
    <recommendedName>
        <fullName evidence="5">ZZ-type domain-containing protein</fullName>
    </recommendedName>
</protein>
<dbReference type="Pfam" id="PF00569">
    <property type="entry name" value="ZZ"/>
    <property type="match status" value="1"/>
</dbReference>
<dbReference type="AlphaFoldDB" id="A0A5A8EQF6"/>
<dbReference type="GO" id="GO:0008270">
    <property type="term" value="F:zinc ion binding"/>
    <property type="evidence" value="ECO:0007669"/>
    <property type="project" value="UniProtKB-KW"/>
</dbReference>
<evidence type="ECO:0000313" key="7">
    <source>
        <dbReference type="EMBL" id="KAA0178240.1"/>
    </source>
</evidence>
<proteinExistence type="predicted"/>
<feature type="region of interest" description="Disordered" evidence="4">
    <location>
        <begin position="428"/>
        <end position="452"/>
    </location>
</feature>
<keyword evidence="1" id="KW-0479">Metal-binding</keyword>
<dbReference type="SMART" id="SM00291">
    <property type="entry name" value="ZnF_ZZ"/>
    <property type="match status" value="1"/>
</dbReference>
<organism evidence="7 8">
    <name type="scientific">Cafeteria roenbergensis</name>
    <name type="common">Marine flagellate</name>
    <dbReference type="NCBI Taxonomy" id="33653"/>
    <lineage>
        <taxon>Eukaryota</taxon>
        <taxon>Sar</taxon>
        <taxon>Stramenopiles</taxon>
        <taxon>Bigyra</taxon>
        <taxon>Opalozoa</taxon>
        <taxon>Bicosoecida</taxon>
        <taxon>Cafeteriaceae</taxon>
        <taxon>Cafeteria</taxon>
    </lineage>
</organism>
<feature type="region of interest" description="Disordered" evidence="4">
    <location>
        <begin position="50"/>
        <end position="77"/>
    </location>
</feature>
<accession>A0A5A8EQF6</accession>
<evidence type="ECO:0000256" key="2">
    <source>
        <dbReference type="ARBA" id="ARBA00022771"/>
    </source>
</evidence>
<feature type="compositionally biased region" description="Low complexity" evidence="4">
    <location>
        <begin position="262"/>
        <end position="286"/>
    </location>
</feature>